<dbReference type="GO" id="GO:0008017">
    <property type="term" value="F:microtubule binding"/>
    <property type="evidence" value="ECO:0007669"/>
    <property type="project" value="InterPro"/>
</dbReference>
<dbReference type="STRING" id="1382522.W6MF88"/>
<dbReference type="GO" id="GO:0070840">
    <property type="term" value="F:dynein complex binding"/>
    <property type="evidence" value="ECO:0007669"/>
    <property type="project" value="TreeGrafter"/>
</dbReference>
<feature type="coiled-coil region" evidence="1">
    <location>
        <begin position="393"/>
        <end position="471"/>
    </location>
</feature>
<dbReference type="InterPro" id="IPR036859">
    <property type="entry name" value="CAP-Gly_dom_sf"/>
</dbReference>
<dbReference type="InterPro" id="IPR000938">
    <property type="entry name" value="CAP-Gly_domain"/>
</dbReference>
<sequence length="546" mass="61268">MELSIGTTVDLPGGGLGVLRFKGQVEGKTGLFAGVELVGDSVSMGRNSGDFKGRKYFNTRVPNSGLFLPYKKLQLSQMENKSPYTGEIIESETPVRAPRANTTPALATPPMVTSLPNRSPLSFAPINKPPQPRGGKFPIITLKSPVEIHPIKGDVENTGSQRRPSAPRTGSSEDHSSHPGSPKERKFESQIQVLQVQLKKSQDERNSLSSKVERFSKELDERNRILKNLQSTIHDHLEPALAEMEKELANKDSKMVRLKKNAEAQRQEFMEVIESLERQAAESAEMYEAELMKYQNDSQTMSSLEKRVEELGKMLNNNESAKANLVQQIAQLTKTLQEKDAKMKDMTAEIAKQHELTNDLTKRHEEDKKELARLTKLSEDASKSQPRNFEDELQINEKTIKQLTQKNRDLQDKLKQLESHQTELNKARAKSPQMYTKDAMDLVRHQRDSIEREKNEEIRNLQARIASLETGSLVSKVPSLTNSSSSINSPASSPVLGRVSQVVDGQLRVYIPPEPVDASAGRNKWCGLCERTGHESIDCPYENDMF</sequence>
<protein>
    <recommendedName>
        <fullName evidence="3">CAP-Gly domain-containing protein</fullName>
    </recommendedName>
</protein>
<dbReference type="HOGENOM" id="CLU_031641_0_0_1"/>
<feature type="compositionally biased region" description="Basic and acidic residues" evidence="2">
    <location>
        <begin position="171"/>
        <end position="188"/>
    </location>
</feature>
<dbReference type="GeneID" id="34517527"/>
<dbReference type="SMART" id="SM01052">
    <property type="entry name" value="CAP_GLY"/>
    <property type="match status" value="1"/>
</dbReference>
<feature type="region of interest" description="Disordered" evidence="2">
    <location>
        <begin position="101"/>
        <end position="138"/>
    </location>
</feature>
<accession>W6MF88</accession>
<dbReference type="GO" id="GO:0005634">
    <property type="term" value="C:nucleus"/>
    <property type="evidence" value="ECO:0007669"/>
    <property type="project" value="TreeGrafter"/>
</dbReference>
<name>W6MF88_9ASCO</name>
<dbReference type="PROSITE" id="PS50245">
    <property type="entry name" value="CAP_GLY_2"/>
    <property type="match status" value="1"/>
</dbReference>
<feature type="region of interest" description="Disordered" evidence="2">
    <location>
        <begin position="151"/>
        <end position="189"/>
    </location>
</feature>
<organism evidence="4 5">
    <name type="scientific">Kuraishia capsulata CBS 1993</name>
    <dbReference type="NCBI Taxonomy" id="1382522"/>
    <lineage>
        <taxon>Eukaryota</taxon>
        <taxon>Fungi</taxon>
        <taxon>Dikarya</taxon>
        <taxon>Ascomycota</taxon>
        <taxon>Saccharomycotina</taxon>
        <taxon>Pichiomycetes</taxon>
        <taxon>Pichiales</taxon>
        <taxon>Pichiaceae</taxon>
        <taxon>Kuraishia</taxon>
    </lineage>
</organism>
<dbReference type="AlphaFoldDB" id="W6MF88"/>
<dbReference type="GO" id="GO:0000775">
    <property type="term" value="C:chromosome, centromeric region"/>
    <property type="evidence" value="ECO:0007669"/>
    <property type="project" value="InterPro"/>
</dbReference>
<keyword evidence="1" id="KW-0175">Coiled coil</keyword>
<dbReference type="Gene3D" id="2.30.30.190">
    <property type="entry name" value="CAP Gly-rich-like domain"/>
    <property type="match status" value="1"/>
</dbReference>
<gene>
    <name evidence="4" type="ORF">KUCA_T00000081001</name>
</gene>
<dbReference type="RefSeq" id="XP_022456139.1">
    <property type="nucleotide sequence ID" value="XM_022604586.1"/>
</dbReference>
<proteinExistence type="predicted"/>
<dbReference type="Proteomes" id="UP000019384">
    <property type="component" value="Unassembled WGS sequence"/>
</dbReference>
<evidence type="ECO:0000259" key="3">
    <source>
        <dbReference type="PROSITE" id="PS50245"/>
    </source>
</evidence>
<keyword evidence="5" id="KW-1185">Reference proteome</keyword>
<evidence type="ECO:0000313" key="5">
    <source>
        <dbReference type="Proteomes" id="UP000019384"/>
    </source>
</evidence>
<dbReference type="PANTHER" id="PTHR18874:SF10">
    <property type="entry name" value="CENTROMERE PROTEIN F"/>
    <property type="match status" value="1"/>
</dbReference>
<dbReference type="OrthoDB" id="2130750at2759"/>
<dbReference type="EMBL" id="HG793125">
    <property type="protein sequence ID" value="CDK24121.1"/>
    <property type="molecule type" value="Genomic_DNA"/>
</dbReference>
<dbReference type="GO" id="GO:0010389">
    <property type="term" value="P:regulation of G2/M transition of mitotic cell cycle"/>
    <property type="evidence" value="ECO:0007669"/>
    <property type="project" value="TreeGrafter"/>
</dbReference>
<dbReference type="GO" id="GO:0000922">
    <property type="term" value="C:spindle pole"/>
    <property type="evidence" value="ECO:0007669"/>
    <property type="project" value="TreeGrafter"/>
</dbReference>
<reference evidence="4" key="2">
    <citation type="submission" date="2014-02" db="EMBL/GenBank/DDBJ databases">
        <title>Complete DNA sequence of /Kuraishia capsulata/ illustrates novel genomic features among budding yeasts (/Saccharomycotina/).</title>
        <authorList>
            <person name="Morales L."/>
            <person name="Noel B."/>
            <person name="Porcel B."/>
            <person name="Marcet-Houben M."/>
            <person name="Hullo M-F."/>
            <person name="Sacerdot C."/>
            <person name="Tekaia F."/>
            <person name="Leh-Louis V."/>
            <person name="Despons L."/>
            <person name="Khanna V."/>
            <person name="Aury J-M."/>
            <person name="Barbe V."/>
            <person name="Couloux A."/>
            <person name="Labadie K."/>
            <person name="Pelletier E."/>
            <person name="Souciet J-L."/>
            <person name="Boekhout T."/>
            <person name="Gabaldon T."/>
            <person name="Wincker P."/>
            <person name="Dujon B."/>
        </authorList>
    </citation>
    <scope>NUCLEOTIDE SEQUENCE</scope>
    <source>
        <strain evidence="4">CBS 1993</strain>
    </source>
</reference>
<feature type="domain" description="CAP-Gly" evidence="3">
    <location>
        <begin position="23"/>
        <end position="69"/>
    </location>
</feature>
<reference evidence="4" key="1">
    <citation type="submission" date="2013-12" db="EMBL/GenBank/DDBJ databases">
        <authorList>
            <person name="Genoscope - CEA"/>
        </authorList>
    </citation>
    <scope>NUCLEOTIDE SEQUENCE</scope>
    <source>
        <strain evidence="4">CBS 1993</strain>
    </source>
</reference>
<dbReference type="SUPFAM" id="SSF74924">
    <property type="entry name" value="Cap-Gly domain"/>
    <property type="match status" value="1"/>
</dbReference>
<dbReference type="PANTHER" id="PTHR18874">
    <property type="entry name" value="CMF/LEK/CENP CELL DIVISION-RELATED"/>
    <property type="match status" value="1"/>
</dbReference>
<evidence type="ECO:0000256" key="1">
    <source>
        <dbReference type="SAM" id="Coils"/>
    </source>
</evidence>
<evidence type="ECO:0000256" key="2">
    <source>
        <dbReference type="SAM" id="MobiDB-lite"/>
    </source>
</evidence>
<dbReference type="Pfam" id="PF01302">
    <property type="entry name" value="CAP_GLY"/>
    <property type="match status" value="1"/>
</dbReference>
<evidence type="ECO:0000313" key="4">
    <source>
        <dbReference type="EMBL" id="CDK24121.1"/>
    </source>
</evidence>
<dbReference type="GO" id="GO:0051310">
    <property type="term" value="P:metaphase chromosome alignment"/>
    <property type="evidence" value="ECO:0007669"/>
    <property type="project" value="TreeGrafter"/>
</dbReference>
<dbReference type="InterPro" id="IPR043513">
    <property type="entry name" value="Cenp-F"/>
</dbReference>
<dbReference type="GO" id="GO:0000278">
    <property type="term" value="P:mitotic cell cycle"/>
    <property type="evidence" value="ECO:0007669"/>
    <property type="project" value="TreeGrafter"/>
</dbReference>